<keyword evidence="1" id="KW-0808">Transferase</keyword>
<evidence type="ECO:0000256" key="1">
    <source>
        <dbReference type="ARBA" id="ARBA00022527"/>
    </source>
</evidence>
<keyword evidence="1" id="KW-0418">Kinase</keyword>
<comment type="caution">
    <text evidence="4">The sequence shown here is derived from an EMBL/GenBank/DDBJ whole genome shotgun (WGS) entry which is preliminary data.</text>
</comment>
<reference evidence="4 5" key="1">
    <citation type="submission" date="2020-03" db="EMBL/GenBank/DDBJ databases">
        <title>WGS of actinomycetes isolated from Thailand.</title>
        <authorList>
            <person name="Thawai C."/>
        </authorList>
    </citation>
    <scope>NUCLEOTIDE SEQUENCE [LARGE SCALE GENOMIC DNA]</scope>
    <source>
        <strain evidence="4 5">PRB2-1</strain>
    </source>
</reference>
<evidence type="ECO:0000259" key="3">
    <source>
        <dbReference type="Pfam" id="PF13581"/>
    </source>
</evidence>
<dbReference type="PANTHER" id="PTHR35526:SF3">
    <property type="entry name" value="ANTI-SIGMA-F FACTOR RSBW"/>
    <property type="match status" value="1"/>
</dbReference>
<feature type="domain" description="Histidine kinase/HSP90-like ATPase" evidence="3">
    <location>
        <begin position="39"/>
        <end position="155"/>
    </location>
</feature>
<dbReference type="Proteomes" id="UP000734511">
    <property type="component" value="Unassembled WGS sequence"/>
</dbReference>
<proteinExistence type="predicted"/>
<evidence type="ECO:0000313" key="4">
    <source>
        <dbReference type="EMBL" id="NJP45415.1"/>
    </source>
</evidence>
<keyword evidence="5" id="KW-1185">Reference proteome</keyword>
<protein>
    <submittedName>
        <fullName evidence="4">ATP-binding protein</fullName>
    </submittedName>
</protein>
<gene>
    <name evidence="4" type="ORF">HCN08_18695</name>
</gene>
<feature type="region of interest" description="Disordered" evidence="2">
    <location>
        <begin position="1"/>
        <end position="27"/>
    </location>
</feature>
<dbReference type="InterPro" id="IPR050267">
    <property type="entry name" value="Anti-sigma-factor_SerPK"/>
</dbReference>
<dbReference type="GO" id="GO:0005524">
    <property type="term" value="F:ATP binding"/>
    <property type="evidence" value="ECO:0007669"/>
    <property type="project" value="UniProtKB-KW"/>
</dbReference>
<keyword evidence="1" id="KW-0723">Serine/threonine-protein kinase</keyword>
<dbReference type="InterPro" id="IPR003594">
    <property type="entry name" value="HATPase_dom"/>
</dbReference>
<name>A0ABX0ZNJ3_9ACTN</name>
<dbReference type="PANTHER" id="PTHR35526">
    <property type="entry name" value="ANTI-SIGMA-F FACTOR RSBW-RELATED"/>
    <property type="match status" value="1"/>
</dbReference>
<dbReference type="Gene3D" id="3.30.565.10">
    <property type="entry name" value="Histidine kinase-like ATPase, C-terminal domain"/>
    <property type="match status" value="1"/>
</dbReference>
<dbReference type="Pfam" id="PF13581">
    <property type="entry name" value="HATPase_c_2"/>
    <property type="match status" value="1"/>
</dbReference>
<evidence type="ECO:0000313" key="5">
    <source>
        <dbReference type="Proteomes" id="UP000734511"/>
    </source>
</evidence>
<dbReference type="EMBL" id="JAATEJ010000015">
    <property type="protein sequence ID" value="NJP45415.1"/>
    <property type="molecule type" value="Genomic_DNA"/>
</dbReference>
<dbReference type="SUPFAM" id="SSF55874">
    <property type="entry name" value="ATPase domain of HSP90 chaperone/DNA topoisomerase II/histidine kinase"/>
    <property type="match status" value="1"/>
</dbReference>
<sequence>MDRAVAGHAFSAGGIRSGPERGRLTDGTGNRLRYAVRRADLRAVADTRRRLRDQLRQWGVPALTDTAELLATEIVTNALQHTGGGAVLTATLSGGPARRLRVEVHDSAGRRPQPRPPGGARPSDEATSGRGLMLVEALADTWGVQARGAGKVVWFEIAATAA</sequence>
<keyword evidence="4" id="KW-0547">Nucleotide-binding</keyword>
<evidence type="ECO:0000256" key="2">
    <source>
        <dbReference type="SAM" id="MobiDB-lite"/>
    </source>
</evidence>
<feature type="region of interest" description="Disordered" evidence="2">
    <location>
        <begin position="106"/>
        <end position="128"/>
    </location>
</feature>
<dbReference type="InterPro" id="IPR036890">
    <property type="entry name" value="HATPase_C_sf"/>
</dbReference>
<dbReference type="CDD" id="cd16936">
    <property type="entry name" value="HATPase_RsbW-like"/>
    <property type="match status" value="1"/>
</dbReference>
<organism evidence="4 5">
    <name type="scientific">Actinacidiphila epipremni</name>
    <dbReference type="NCBI Taxonomy" id="2053013"/>
    <lineage>
        <taxon>Bacteria</taxon>
        <taxon>Bacillati</taxon>
        <taxon>Actinomycetota</taxon>
        <taxon>Actinomycetes</taxon>
        <taxon>Kitasatosporales</taxon>
        <taxon>Streptomycetaceae</taxon>
        <taxon>Actinacidiphila</taxon>
    </lineage>
</organism>
<accession>A0ABX0ZNJ3</accession>
<keyword evidence="4" id="KW-0067">ATP-binding</keyword>